<reference evidence="1 2" key="1">
    <citation type="journal article" date="2014" name="Agronomy (Basel)">
        <title>A Draft Genome Sequence for Ensete ventricosum, the Drought-Tolerant Tree Against Hunger.</title>
        <authorList>
            <person name="Harrison J."/>
            <person name="Moore K.A."/>
            <person name="Paszkiewicz K."/>
            <person name="Jones T."/>
            <person name="Grant M."/>
            <person name="Ambacheew D."/>
            <person name="Muzemil S."/>
            <person name="Studholme D.J."/>
        </authorList>
    </citation>
    <scope>NUCLEOTIDE SEQUENCE [LARGE SCALE GENOMIC DNA]</scope>
</reference>
<evidence type="ECO:0000313" key="2">
    <source>
        <dbReference type="Proteomes" id="UP000287651"/>
    </source>
</evidence>
<evidence type="ECO:0008006" key="3">
    <source>
        <dbReference type="Google" id="ProtNLM"/>
    </source>
</evidence>
<dbReference type="SUPFAM" id="SSF50370">
    <property type="entry name" value="Ricin B-like lectins"/>
    <property type="match status" value="1"/>
</dbReference>
<accession>A0A426XXF0</accession>
<dbReference type="PANTHER" id="PTHR31263:SF44">
    <property type="entry name" value="OS04G0481200 PROTEIN"/>
    <property type="match status" value="1"/>
</dbReference>
<dbReference type="InterPro" id="IPR035992">
    <property type="entry name" value="Ricin_B-like_lectins"/>
</dbReference>
<comment type="caution">
    <text evidence="1">The sequence shown here is derived from an EMBL/GenBank/DDBJ whole genome shotgun (WGS) entry which is preliminary data.</text>
</comment>
<gene>
    <name evidence="1" type="ORF">B296_00056064</name>
</gene>
<organism evidence="1 2">
    <name type="scientific">Ensete ventricosum</name>
    <name type="common">Abyssinian banana</name>
    <name type="synonym">Musa ensete</name>
    <dbReference type="NCBI Taxonomy" id="4639"/>
    <lineage>
        <taxon>Eukaryota</taxon>
        <taxon>Viridiplantae</taxon>
        <taxon>Streptophyta</taxon>
        <taxon>Embryophyta</taxon>
        <taxon>Tracheophyta</taxon>
        <taxon>Spermatophyta</taxon>
        <taxon>Magnoliopsida</taxon>
        <taxon>Liliopsida</taxon>
        <taxon>Zingiberales</taxon>
        <taxon>Musaceae</taxon>
        <taxon>Ensete</taxon>
    </lineage>
</organism>
<dbReference type="Proteomes" id="UP000287651">
    <property type="component" value="Unassembled WGS sequence"/>
</dbReference>
<dbReference type="PANTHER" id="PTHR31263">
    <property type="entry name" value="CELLULASE FAMILY PROTEIN (AFU_ORTHOLOGUE AFUA_5G14560)"/>
    <property type="match status" value="1"/>
</dbReference>
<protein>
    <recommendedName>
        <fullName evidence="3">Ricin B lectin domain-containing protein</fullName>
    </recommendedName>
</protein>
<proteinExistence type="predicted"/>
<evidence type="ECO:0000313" key="1">
    <source>
        <dbReference type="EMBL" id="RRT43981.1"/>
    </source>
</evidence>
<dbReference type="EMBL" id="AMZH03016774">
    <property type="protein sequence ID" value="RRT43981.1"/>
    <property type="molecule type" value="Genomic_DNA"/>
</dbReference>
<name>A0A426XXF0_ENSVE</name>
<sequence>MDPLRLGPCNRSDDWNYTPQKFLVVKGTYFCLQAVDSGKPAKLGIVCSESDSSWDITSKSKAQISKELPDGTALCLDVDPENTLITNPCLCLSIGTCDRESQWFEFTARNEVRVAQLSPMNTAQNSTSP</sequence>
<dbReference type="AlphaFoldDB" id="A0A426XXF0"/>